<evidence type="ECO:0000313" key="3">
    <source>
        <dbReference type="EMBL" id="SCG57247.1"/>
    </source>
</evidence>
<dbReference type="InterPro" id="IPR005545">
    <property type="entry name" value="YCII"/>
</dbReference>
<protein>
    <submittedName>
        <fullName evidence="3">Uncharacterized conserved protein</fullName>
    </submittedName>
</protein>
<keyword evidence="4" id="KW-1185">Reference proteome</keyword>
<proteinExistence type="inferred from homology"/>
<feature type="domain" description="YCII-related" evidence="2">
    <location>
        <begin position="3"/>
        <end position="115"/>
    </location>
</feature>
<comment type="similarity">
    <text evidence="1">Belongs to the YciI family.</text>
</comment>
<dbReference type="SUPFAM" id="SSF54909">
    <property type="entry name" value="Dimeric alpha+beta barrel"/>
    <property type="match status" value="1"/>
</dbReference>
<evidence type="ECO:0000313" key="4">
    <source>
        <dbReference type="Proteomes" id="UP000198217"/>
    </source>
</evidence>
<dbReference type="PANTHER" id="PTHR35174:SF3">
    <property type="entry name" value="BLL7171 PROTEIN"/>
    <property type="match status" value="1"/>
</dbReference>
<reference evidence="3 4" key="1">
    <citation type="submission" date="2016-06" db="EMBL/GenBank/DDBJ databases">
        <authorList>
            <person name="Kjaerup R.B."/>
            <person name="Dalgaard T.S."/>
            <person name="Juul-Madsen H.R."/>
        </authorList>
    </citation>
    <scope>NUCLEOTIDE SEQUENCE [LARGE SCALE GENOMIC DNA]</scope>
    <source>
        <strain evidence="3 4">DSM 43904</strain>
    </source>
</reference>
<evidence type="ECO:0000259" key="2">
    <source>
        <dbReference type="Pfam" id="PF03795"/>
    </source>
</evidence>
<dbReference type="RefSeq" id="WP_172899346.1">
    <property type="nucleotide sequence ID" value="NZ_LT607750.1"/>
</dbReference>
<gene>
    <name evidence="3" type="ORF">GA0070609_3278</name>
</gene>
<accession>A0A1C5IFT2</accession>
<evidence type="ECO:0000256" key="1">
    <source>
        <dbReference type="ARBA" id="ARBA00007689"/>
    </source>
</evidence>
<dbReference type="PANTHER" id="PTHR35174">
    <property type="entry name" value="BLL7171 PROTEIN-RELATED"/>
    <property type="match status" value="1"/>
</dbReference>
<dbReference type="EMBL" id="LT607750">
    <property type="protein sequence ID" value="SCG57247.1"/>
    <property type="molecule type" value="Genomic_DNA"/>
</dbReference>
<name>A0A1C5IFT2_9ACTN</name>
<sequence length="118" mass="12577">MARYLLLIHGDEREWAAMSDQQRQELAEGHRAFVAAGGAAVLDSGELEPASLATSLRADPTGRLTITDGPFLETKEAVGGYYLIEAADLDEVIGLASRLYEASAGHSGVEIRPVVEHG</sequence>
<dbReference type="AlphaFoldDB" id="A0A1C5IFT2"/>
<dbReference type="Pfam" id="PF03795">
    <property type="entry name" value="YCII"/>
    <property type="match status" value="1"/>
</dbReference>
<dbReference type="Gene3D" id="3.30.70.1060">
    <property type="entry name" value="Dimeric alpha+beta barrel"/>
    <property type="match status" value="1"/>
</dbReference>
<dbReference type="Proteomes" id="UP000198217">
    <property type="component" value="Chromosome I"/>
</dbReference>
<organism evidence="3 4">
    <name type="scientific">Micromonospora echinaurantiaca</name>
    <dbReference type="NCBI Taxonomy" id="47857"/>
    <lineage>
        <taxon>Bacteria</taxon>
        <taxon>Bacillati</taxon>
        <taxon>Actinomycetota</taxon>
        <taxon>Actinomycetes</taxon>
        <taxon>Micromonosporales</taxon>
        <taxon>Micromonosporaceae</taxon>
        <taxon>Micromonospora</taxon>
    </lineage>
</organism>
<dbReference type="InterPro" id="IPR011008">
    <property type="entry name" value="Dimeric_a/b-barrel"/>
</dbReference>